<protein>
    <recommendedName>
        <fullName evidence="3">glucan endo-1,3-beta-D-glucosidase</fullName>
        <ecNumber evidence="3">3.2.1.39</ecNumber>
    </recommendedName>
    <alternativeName>
        <fullName evidence="6">(1-&gt;3)-beta-glucan endohydrolase</fullName>
    </alternativeName>
    <alternativeName>
        <fullName evidence="7">Beta-1,3-endoglucanase</fullName>
    </alternativeName>
</protein>
<dbReference type="PANTHER" id="PTHR32227">
    <property type="entry name" value="GLUCAN ENDO-1,3-BETA-GLUCOSIDASE BG1-RELATED-RELATED"/>
    <property type="match status" value="1"/>
</dbReference>
<comment type="similarity">
    <text evidence="2 8">Belongs to the glycosyl hydrolase 17 family.</text>
</comment>
<keyword evidence="4 9" id="KW-0378">Hydrolase</keyword>
<comment type="catalytic activity">
    <reaction evidence="1">
        <text>Hydrolysis of (1-&gt;3)-beta-D-glucosidic linkages in (1-&gt;3)-beta-D-glucans.</text>
        <dbReference type="EC" id="3.2.1.39"/>
    </reaction>
</comment>
<evidence type="ECO:0000256" key="5">
    <source>
        <dbReference type="ARBA" id="ARBA00023295"/>
    </source>
</evidence>
<dbReference type="InterPro" id="IPR000490">
    <property type="entry name" value="Glyco_hydro_17"/>
</dbReference>
<dbReference type="EC" id="3.2.1.39" evidence="3"/>
<evidence type="ECO:0000256" key="8">
    <source>
        <dbReference type="RuleBase" id="RU004335"/>
    </source>
</evidence>
<accession>A0AAV6N102</accession>
<keyword evidence="11" id="KW-1185">Reference proteome</keyword>
<evidence type="ECO:0000256" key="4">
    <source>
        <dbReference type="ARBA" id="ARBA00022801"/>
    </source>
</evidence>
<dbReference type="Proteomes" id="UP000685013">
    <property type="component" value="Chromosome 10"/>
</dbReference>
<dbReference type="PROSITE" id="PS00587">
    <property type="entry name" value="GLYCOSYL_HYDROL_F17"/>
    <property type="match status" value="1"/>
</dbReference>
<name>A0AAV6N102_9ROSI</name>
<organism evidence="10 11">
    <name type="scientific">Cucurbita argyrosperma subsp. sororia</name>
    <dbReference type="NCBI Taxonomy" id="37648"/>
    <lineage>
        <taxon>Eukaryota</taxon>
        <taxon>Viridiplantae</taxon>
        <taxon>Streptophyta</taxon>
        <taxon>Embryophyta</taxon>
        <taxon>Tracheophyta</taxon>
        <taxon>Spermatophyta</taxon>
        <taxon>Magnoliopsida</taxon>
        <taxon>eudicotyledons</taxon>
        <taxon>Gunneridae</taxon>
        <taxon>Pentapetalae</taxon>
        <taxon>rosids</taxon>
        <taxon>fabids</taxon>
        <taxon>Cucurbitales</taxon>
        <taxon>Cucurbitaceae</taxon>
        <taxon>Cucurbiteae</taxon>
        <taxon>Cucurbita</taxon>
    </lineage>
</organism>
<sequence>MLVVRRRRWLKPVGTCDTVRTWVLSGAGRDVGVRRMDLHRRLRRQREGNVPGEAGGWPETLQRGVAEAPGANNSSIGAQIGVCYGQLGNDLPSPVEVIELYKQNNIQRMRLYAPNHPTFDALRGSNIELMLGIPNNELEDLANFQEKADSWVQDNLVSFGDVKFKYIVVGNEIKTYDQAASFLVPAMQNIQNAISAVGLGGQIKVSTAFDTGILAESYPPSKGSFKTDYLPILNPTIRFLLDNNAPLLVNVYPYFSYVANTADISMDYALFRGTSPSVVDGQFVYHNLFDAILDAVYSALETSGGDRVEIVVSETGWPTEGGEAATVENANTYNNNLIQHVKEGTPKRSGKPVETYVFAMFDENEKTTPPEVEKHWGLFSPSKLPKYEVNFN</sequence>
<dbReference type="FunFam" id="3.20.20.80:FF:000010">
    <property type="entry name" value="glucan endo-1,3-beta-glucosidase, basic"/>
    <property type="match status" value="1"/>
</dbReference>
<keyword evidence="5 9" id="KW-0326">Glycosidase</keyword>
<comment type="caution">
    <text evidence="10">The sequence shown here is derived from an EMBL/GenBank/DDBJ whole genome shotgun (WGS) entry which is preliminary data.</text>
</comment>
<proteinExistence type="inferred from homology"/>
<evidence type="ECO:0000313" key="10">
    <source>
        <dbReference type="EMBL" id="KAG6590085.1"/>
    </source>
</evidence>
<evidence type="ECO:0000256" key="6">
    <source>
        <dbReference type="ARBA" id="ARBA00033335"/>
    </source>
</evidence>
<dbReference type="EMBL" id="JAGKQH010000010">
    <property type="protein sequence ID" value="KAG6590085.1"/>
    <property type="molecule type" value="Genomic_DNA"/>
</dbReference>
<evidence type="ECO:0000313" key="11">
    <source>
        <dbReference type="Proteomes" id="UP000685013"/>
    </source>
</evidence>
<feature type="non-terminal residue" evidence="10">
    <location>
        <position position="1"/>
    </location>
</feature>
<dbReference type="AlphaFoldDB" id="A0AAV6N102"/>
<evidence type="ECO:0000256" key="9">
    <source>
        <dbReference type="RuleBase" id="RU004336"/>
    </source>
</evidence>
<reference evidence="10 11" key="1">
    <citation type="journal article" date="2021" name="Hortic Res">
        <title>The domestication of Cucurbita argyrosperma as revealed by the genome of its wild relative.</title>
        <authorList>
            <person name="Barrera-Redondo J."/>
            <person name="Sanchez-de la Vega G."/>
            <person name="Aguirre-Liguori J.A."/>
            <person name="Castellanos-Morales G."/>
            <person name="Gutierrez-Guerrero Y.T."/>
            <person name="Aguirre-Dugua X."/>
            <person name="Aguirre-Planter E."/>
            <person name="Tenaillon M.I."/>
            <person name="Lira-Saade R."/>
            <person name="Eguiarte L.E."/>
        </authorList>
    </citation>
    <scope>NUCLEOTIDE SEQUENCE [LARGE SCALE GENOMIC DNA]</scope>
    <source>
        <strain evidence="10">JBR-2021</strain>
    </source>
</reference>
<dbReference type="GO" id="GO:0005975">
    <property type="term" value="P:carbohydrate metabolic process"/>
    <property type="evidence" value="ECO:0007669"/>
    <property type="project" value="InterPro"/>
</dbReference>
<evidence type="ECO:0000256" key="7">
    <source>
        <dbReference type="ARBA" id="ARBA00033417"/>
    </source>
</evidence>
<evidence type="ECO:0000256" key="1">
    <source>
        <dbReference type="ARBA" id="ARBA00000382"/>
    </source>
</evidence>
<evidence type="ECO:0000256" key="2">
    <source>
        <dbReference type="ARBA" id="ARBA00008773"/>
    </source>
</evidence>
<gene>
    <name evidence="10" type="primary">GNS1</name>
    <name evidence="10" type="ORF">SDJN03_15508</name>
</gene>
<dbReference type="Pfam" id="PF00332">
    <property type="entry name" value="Glyco_hydro_17"/>
    <property type="match status" value="1"/>
</dbReference>
<dbReference type="GO" id="GO:0042973">
    <property type="term" value="F:glucan endo-1,3-beta-D-glucosidase activity"/>
    <property type="evidence" value="ECO:0007669"/>
    <property type="project" value="UniProtKB-EC"/>
</dbReference>
<evidence type="ECO:0000256" key="3">
    <source>
        <dbReference type="ARBA" id="ARBA00012780"/>
    </source>
</evidence>
<dbReference type="InterPro" id="IPR044965">
    <property type="entry name" value="Glyco_hydro_17_plant"/>
</dbReference>